<dbReference type="OMA" id="FRPLMIW"/>
<evidence type="ECO:0000256" key="8">
    <source>
        <dbReference type="ARBA" id="ARBA00023136"/>
    </source>
</evidence>
<dbReference type="InterPro" id="IPR006153">
    <property type="entry name" value="Cation/H_exchanger_TM"/>
</dbReference>
<dbReference type="KEGG" id="mtr:11409744"/>
<dbReference type="GO" id="GO:0016020">
    <property type="term" value="C:membrane"/>
    <property type="evidence" value="ECO:0007669"/>
    <property type="project" value="UniProtKB-SubCell"/>
</dbReference>
<sequence>MNSNITREPGLYVSVTQMDVSATAFKVCSVAPPNIVSDGIWGGPDSRKNPMKSALPVFEMQLLVIFTITQICNFFLKRLHFPAFIAPMIVGLILGPSIQNAEFDKYKKLLFPYGSQDILATISLIGYGLYIFTTAVQMDLSMVMRTGHKVWTITIMGFVVPILFSIVPKFLVLEVVNDFRFGDMTKEQLEADIFKVAIIHSSVAFAVTATLLNELKILNSELGRLALSSAMVTSVLGLSLQCIWNVVDQKDGHKMIIHGMLLVALVIFAPLIFRPLMFWIIRHTKEGRPVDDGYIYGIIVMVLGLGWFAGYINQEFALGAYVLGLAVPEGPPLGSALVRKLEFFGTSLLLPIFMTCCVMKADFTLPYTLKAAIDFGGIIWFTHTVKVIAILIPSLICKIPFKDALTLALILNAKGEVDLAKLSFGYDDQVFPGQVYSVNVINIMVIACIIKWSVKILYDPSRKYAGYQKRNIVSLKPDAELRLVACIHKQYNISAITDALDVFSPTTEKPIIVDALHLIELVGMSSPIFISHRLQKMVSGSHRSYSDDVILALDLYEHDNYGGVTAHAYTAISPPTLMYEDVCQLALDKVTSIIILPFHRRWTIDGGIESDDKNVRSLNCKVLEIAPCSIGILVNRSSLKNNSFIKLAMIYLGGRDDREALCLAKRATSNPGINLVVYHLTFEDHIHMENLEYILDNEALEEVKKLPHYGSKNVCYQKLIVNDSPGTSTILCDIANEHDFFIVGRTHDSDLPQIEGLAKWTEFSELGVIGDLLASPDLGSRAGVLVVQQQAKDK</sequence>
<keyword evidence="2" id="KW-0813">Transport</keyword>
<dbReference type="Proteomes" id="UP000265566">
    <property type="component" value="Chromosome 8"/>
</dbReference>
<evidence type="ECO:0000313" key="14">
    <source>
        <dbReference type="EMBL" id="AET04143.1"/>
    </source>
</evidence>
<feature type="transmembrane region" description="Helical" evidence="10">
    <location>
        <begin position="259"/>
        <end position="281"/>
    </location>
</feature>
<dbReference type="PaxDb" id="3880-AET04143"/>
<keyword evidence="8 10" id="KW-0472">Membrane</keyword>
<keyword evidence="7" id="KW-0406">Ion transport</keyword>
<keyword evidence="5" id="KW-0630">Potassium</keyword>
<keyword evidence="6 10" id="KW-1133">Transmembrane helix</keyword>
<comment type="similarity">
    <text evidence="9">Belongs to the monovalent cation:proton antiporter 2 (CPA2) transporter (TC 2.A.37) family. CHX (TC 2.A.37.4) subfamily.</text>
</comment>
<feature type="transmembrane region" description="Helical" evidence="10">
    <location>
        <begin position="293"/>
        <end position="312"/>
    </location>
</feature>
<evidence type="ECO:0000256" key="1">
    <source>
        <dbReference type="ARBA" id="ARBA00004141"/>
    </source>
</evidence>
<keyword evidence="17" id="KW-1185">Reference proteome</keyword>
<evidence type="ECO:0000313" key="15">
    <source>
        <dbReference type="EMBL" id="RHN42566.1"/>
    </source>
</evidence>
<reference evidence="14 17" key="2">
    <citation type="journal article" date="2014" name="BMC Genomics">
        <title>An improved genome release (version Mt4.0) for the model legume Medicago truncatula.</title>
        <authorList>
            <person name="Tang H."/>
            <person name="Krishnakumar V."/>
            <person name="Bidwell S."/>
            <person name="Rosen B."/>
            <person name="Chan A."/>
            <person name="Zhou S."/>
            <person name="Gentzbittel L."/>
            <person name="Childs K.L."/>
            <person name="Yandell M."/>
            <person name="Gundlach H."/>
            <person name="Mayer K.F."/>
            <person name="Schwartz D.C."/>
            <person name="Town C.D."/>
        </authorList>
    </citation>
    <scope>GENOME REANNOTATION</scope>
    <source>
        <strain evidence="16 17">cv. Jemalong A17</strain>
    </source>
</reference>
<dbReference type="GO" id="GO:0012505">
    <property type="term" value="C:endomembrane system"/>
    <property type="evidence" value="ECO:0000318"/>
    <property type="project" value="GO_Central"/>
</dbReference>
<organism evidence="14 17">
    <name type="scientific">Medicago truncatula</name>
    <name type="common">Barrel medic</name>
    <name type="synonym">Medicago tribuloides</name>
    <dbReference type="NCBI Taxonomy" id="3880"/>
    <lineage>
        <taxon>Eukaryota</taxon>
        <taxon>Viridiplantae</taxon>
        <taxon>Streptophyta</taxon>
        <taxon>Embryophyta</taxon>
        <taxon>Tracheophyta</taxon>
        <taxon>Spermatophyta</taxon>
        <taxon>Magnoliopsida</taxon>
        <taxon>eudicotyledons</taxon>
        <taxon>Gunneridae</taxon>
        <taxon>Pentapetalae</taxon>
        <taxon>rosids</taxon>
        <taxon>fabids</taxon>
        <taxon>Fabales</taxon>
        <taxon>Fabaceae</taxon>
        <taxon>Papilionoideae</taxon>
        <taxon>50 kb inversion clade</taxon>
        <taxon>NPAAA clade</taxon>
        <taxon>Hologalegina</taxon>
        <taxon>IRL clade</taxon>
        <taxon>Trifolieae</taxon>
        <taxon>Medicago</taxon>
    </lineage>
</organism>
<evidence type="ECO:0000313" key="16">
    <source>
        <dbReference type="EnsemblPlants" id="AET04143"/>
    </source>
</evidence>
<protein>
    <submittedName>
        <fullName evidence="14">Cation/H+ exchanger 3</fullName>
    </submittedName>
    <submittedName>
        <fullName evidence="15">Putative cation/H+ exchanger</fullName>
    </submittedName>
</protein>
<feature type="transmembrane region" description="Helical" evidence="10">
    <location>
        <begin position="81"/>
        <end position="98"/>
    </location>
</feature>
<evidence type="ECO:0000256" key="5">
    <source>
        <dbReference type="ARBA" id="ARBA00022958"/>
    </source>
</evidence>
<dbReference type="AlphaFoldDB" id="G7LHU9"/>
<dbReference type="GO" id="GO:0098662">
    <property type="term" value="P:inorganic cation transmembrane transport"/>
    <property type="evidence" value="ECO:0000318"/>
    <property type="project" value="GO_Central"/>
</dbReference>
<evidence type="ECO:0000259" key="12">
    <source>
        <dbReference type="Pfam" id="PF23256"/>
    </source>
</evidence>
<dbReference type="PANTHER" id="PTHR32468">
    <property type="entry name" value="CATION/H + ANTIPORTER"/>
    <property type="match status" value="1"/>
</dbReference>
<proteinExistence type="inferred from homology"/>
<evidence type="ECO:0000256" key="9">
    <source>
        <dbReference type="ARBA" id="ARBA00038341"/>
    </source>
</evidence>
<dbReference type="InterPro" id="IPR050794">
    <property type="entry name" value="CPA2_transporter"/>
</dbReference>
<accession>G7LHU9</accession>
<dbReference type="GO" id="GO:0006885">
    <property type="term" value="P:regulation of pH"/>
    <property type="evidence" value="ECO:0000318"/>
    <property type="project" value="GO_Central"/>
</dbReference>
<feature type="transmembrane region" description="Helical" evidence="10">
    <location>
        <begin position="118"/>
        <end position="138"/>
    </location>
</feature>
<dbReference type="OrthoDB" id="1938353at2759"/>
<dbReference type="GO" id="GO:0006813">
    <property type="term" value="P:potassium ion transport"/>
    <property type="evidence" value="ECO:0007669"/>
    <property type="project" value="UniProtKB-KW"/>
</dbReference>
<feature type="domain" description="Cation/H(+) antiporter C-terminal" evidence="13">
    <location>
        <begin position="648"/>
        <end position="790"/>
    </location>
</feature>
<evidence type="ECO:0000256" key="10">
    <source>
        <dbReference type="SAM" id="Phobius"/>
    </source>
</evidence>
<dbReference type="eggNOG" id="KOG1650">
    <property type="taxonomic scope" value="Eukaryota"/>
</dbReference>
<feature type="transmembrane region" description="Helical" evidence="10">
    <location>
        <begin position="54"/>
        <end position="76"/>
    </location>
</feature>
<dbReference type="Pfam" id="PF23256">
    <property type="entry name" value="CHX17_2nd"/>
    <property type="match status" value="1"/>
</dbReference>
<dbReference type="Pfam" id="PF00999">
    <property type="entry name" value="Na_H_Exchanger"/>
    <property type="match status" value="1"/>
</dbReference>
<evidence type="ECO:0000259" key="11">
    <source>
        <dbReference type="Pfam" id="PF00999"/>
    </source>
</evidence>
<dbReference type="Proteomes" id="UP000002051">
    <property type="component" value="Chromosome 8"/>
</dbReference>
<feature type="transmembrane region" description="Helical" evidence="10">
    <location>
        <begin position="225"/>
        <end position="247"/>
    </location>
</feature>
<feature type="transmembrane region" description="Helical" evidence="10">
    <location>
        <begin position="193"/>
        <end position="213"/>
    </location>
</feature>
<dbReference type="Pfam" id="PF23259">
    <property type="entry name" value="CHX17_C"/>
    <property type="match status" value="1"/>
</dbReference>
<feature type="transmembrane region" description="Helical" evidence="10">
    <location>
        <begin position="343"/>
        <end position="363"/>
    </location>
</feature>
<evidence type="ECO:0000313" key="17">
    <source>
        <dbReference type="Proteomes" id="UP000002051"/>
    </source>
</evidence>
<evidence type="ECO:0000256" key="4">
    <source>
        <dbReference type="ARBA" id="ARBA00022692"/>
    </source>
</evidence>
<dbReference type="EMBL" id="CM001224">
    <property type="protein sequence ID" value="AET04143.1"/>
    <property type="molecule type" value="Genomic_DNA"/>
</dbReference>
<feature type="transmembrane region" description="Helical" evidence="10">
    <location>
        <begin position="375"/>
        <end position="396"/>
    </location>
</feature>
<evidence type="ECO:0000256" key="7">
    <source>
        <dbReference type="ARBA" id="ARBA00023065"/>
    </source>
</evidence>
<gene>
    <name evidence="16" type="primary">11409744</name>
    <name evidence="14" type="ordered locus">MTR_8g085260</name>
    <name evidence="15" type="ORF">MtrunA17_Chr8g0378261</name>
</gene>
<dbReference type="EnsemblPlants" id="AET04143">
    <property type="protein sequence ID" value="AET04143"/>
    <property type="gene ID" value="MTR_8g085260"/>
</dbReference>
<comment type="subcellular location">
    <subcellularLocation>
        <location evidence="1">Membrane</location>
        <topology evidence="1">Multi-pass membrane protein</topology>
    </subcellularLocation>
</comment>
<dbReference type="EMBL" id="PSQE01000008">
    <property type="protein sequence ID" value="RHN42566.1"/>
    <property type="molecule type" value="Genomic_DNA"/>
</dbReference>
<dbReference type="Gene3D" id="1.20.1530.20">
    <property type="match status" value="1"/>
</dbReference>
<evidence type="ECO:0000256" key="3">
    <source>
        <dbReference type="ARBA" id="ARBA00022538"/>
    </source>
</evidence>
<keyword evidence="4 10" id="KW-0812">Transmembrane</keyword>
<dbReference type="GO" id="GO:1902600">
    <property type="term" value="P:proton transmembrane transport"/>
    <property type="evidence" value="ECO:0007669"/>
    <property type="project" value="InterPro"/>
</dbReference>
<evidence type="ECO:0000259" key="13">
    <source>
        <dbReference type="Pfam" id="PF23259"/>
    </source>
</evidence>
<dbReference type="InterPro" id="IPR057291">
    <property type="entry name" value="CHX17_2nd"/>
</dbReference>
<name>G7LHU9_MEDTR</name>
<dbReference type="InterPro" id="IPR057290">
    <property type="entry name" value="CHX17_C"/>
</dbReference>
<evidence type="ECO:0000256" key="2">
    <source>
        <dbReference type="ARBA" id="ARBA00022448"/>
    </source>
</evidence>
<reference evidence="15" key="4">
    <citation type="journal article" date="2018" name="Nat. Plants">
        <title>Whole-genome landscape of Medicago truncatula symbiotic genes.</title>
        <authorList>
            <person name="Pecrix Y."/>
            <person name="Gamas P."/>
            <person name="Carrere S."/>
        </authorList>
    </citation>
    <scope>NUCLEOTIDE SEQUENCE</scope>
    <source>
        <tissue evidence="15">Leaves</tissue>
    </source>
</reference>
<feature type="transmembrane region" description="Helical" evidence="10">
    <location>
        <begin position="435"/>
        <end position="454"/>
    </location>
</feature>
<dbReference type="Gramene" id="rna49019">
    <property type="protein sequence ID" value="RHN42566.1"/>
    <property type="gene ID" value="gene49019"/>
</dbReference>
<evidence type="ECO:0000256" key="6">
    <source>
        <dbReference type="ARBA" id="ARBA00022989"/>
    </source>
</evidence>
<dbReference type="GO" id="GO:0015297">
    <property type="term" value="F:antiporter activity"/>
    <property type="evidence" value="ECO:0007669"/>
    <property type="project" value="InterPro"/>
</dbReference>
<reference evidence="14 17" key="1">
    <citation type="journal article" date="2011" name="Nature">
        <title>The Medicago genome provides insight into the evolution of rhizobial symbioses.</title>
        <authorList>
            <person name="Young N.D."/>
            <person name="Debelle F."/>
            <person name="Oldroyd G.E."/>
            <person name="Geurts R."/>
            <person name="Cannon S.B."/>
            <person name="Udvardi M.K."/>
            <person name="Benedito V.A."/>
            <person name="Mayer K.F."/>
            <person name="Gouzy J."/>
            <person name="Schoof H."/>
            <person name="Van de Peer Y."/>
            <person name="Proost S."/>
            <person name="Cook D.R."/>
            <person name="Meyers B.C."/>
            <person name="Spannagl M."/>
            <person name="Cheung F."/>
            <person name="De Mita S."/>
            <person name="Krishnakumar V."/>
            <person name="Gundlach H."/>
            <person name="Zhou S."/>
            <person name="Mudge J."/>
            <person name="Bharti A.K."/>
            <person name="Murray J.D."/>
            <person name="Naoumkina M.A."/>
            <person name="Rosen B."/>
            <person name="Silverstein K.A."/>
            <person name="Tang H."/>
            <person name="Rombauts S."/>
            <person name="Zhao P.X."/>
            <person name="Zhou P."/>
            <person name="Barbe V."/>
            <person name="Bardou P."/>
            <person name="Bechner M."/>
            <person name="Bellec A."/>
            <person name="Berger A."/>
            <person name="Berges H."/>
            <person name="Bidwell S."/>
            <person name="Bisseling T."/>
            <person name="Choisne N."/>
            <person name="Couloux A."/>
            <person name="Denny R."/>
            <person name="Deshpande S."/>
            <person name="Dai X."/>
            <person name="Doyle J.J."/>
            <person name="Dudez A.M."/>
            <person name="Farmer A.D."/>
            <person name="Fouteau S."/>
            <person name="Franken C."/>
            <person name="Gibelin C."/>
            <person name="Gish J."/>
            <person name="Goldstein S."/>
            <person name="Gonzalez A.J."/>
            <person name="Green P.J."/>
            <person name="Hallab A."/>
            <person name="Hartog M."/>
            <person name="Hua A."/>
            <person name="Humphray S.J."/>
            <person name="Jeong D.H."/>
            <person name="Jing Y."/>
            <person name="Jocker A."/>
            <person name="Kenton S.M."/>
            <person name="Kim D.J."/>
            <person name="Klee K."/>
            <person name="Lai H."/>
            <person name="Lang C."/>
            <person name="Lin S."/>
            <person name="Macmil S.L."/>
            <person name="Magdelenat G."/>
            <person name="Matthews L."/>
            <person name="McCorrison J."/>
            <person name="Monaghan E.L."/>
            <person name="Mun J.H."/>
            <person name="Najar F.Z."/>
            <person name="Nicholson C."/>
            <person name="Noirot C."/>
            <person name="O'Bleness M."/>
            <person name="Paule C.R."/>
            <person name="Poulain J."/>
            <person name="Prion F."/>
            <person name="Qin B."/>
            <person name="Qu C."/>
            <person name="Retzel E.F."/>
            <person name="Riddle C."/>
            <person name="Sallet E."/>
            <person name="Samain S."/>
            <person name="Samson N."/>
            <person name="Sanders I."/>
            <person name="Saurat O."/>
            <person name="Scarpelli C."/>
            <person name="Schiex T."/>
            <person name="Segurens B."/>
            <person name="Severin A.J."/>
            <person name="Sherrier D.J."/>
            <person name="Shi R."/>
            <person name="Sims S."/>
            <person name="Singer S.R."/>
            <person name="Sinharoy S."/>
            <person name="Sterck L."/>
            <person name="Viollet A."/>
            <person name="Wang B.B."/>
            <person name="Wang K."/>
            <person name="Wang M."/>
            <person name="Wang X."/>
            <person name="Warfsmann J."/>
            <person name="Weissenbach J."/>
            <person name="White D.D."/>
            <person name="White J.D."/>
            <person name="Wiley G.B."/>
            <person name="Wincker P."/>
            <person name="Xing Y."/>
            <person name="Yang L."/>
            <person name="Yao Z."/>
            <person name="Ying F."/>
            <person name="Zhai J."/>
            <person name="Zhou L."/>
            <person name="Zuber A."/>
            <person name="Denarie J."/>
            <person name="Dixon R.A."/>
            <person name="May G.D."/>
            <person name="Schwartz D.C."/>
            <person name="Rogers J."/>
            <person name="Quetier F."/>
            <person name="Town C.D."/>
            <person name="Roe B.A."/>
        </authorList>
    </citation>
    <scope>NUCLEOTIDE SEQUENCE [LARGE SCALE GENOMIC DNA]</scope>
    <source>
        <strain evidence="14">A17</strain>
        <strain evidence="16 17">cv. Jemalong A17</strain>
    </source>
</reference>
<feature type="domain" description="Cation/H(+) antiporter central" evidence="12">
    <location>
        <begin position="511"/>
        <end position="637"/>
    </location>
</feature>
<feature type="domain" description="Cation/H+ exchanger transmembrane" evidence="11">
    <location>
        <begin position="68"/>
        <end position="450"/>
    </location>
</feature>
<dbReference type="PANTHER" id="PTHR32468:SF120">
    <property type="entry name" value="CATION_H+ EXCHANGER 3"/>
    <property type="match status" value="1"/>
</dbReference>
<reference evidence="16" key="3">
    <citation type="submission" date="2015-04" db="UniProtKB">
        <authorList>
            <consortium name="EnsemblPlants"/>
        </authorList>
    </citation>
    <scope>IDENTIFICATION</scope>
    <source>
        <strain evidence="16">cv. Jemalong A17</strain>
    </source>
</reference>
<dbReference type="HOGENOM" id="CLU_005126_6_1_1"/>
<keyword evidence="3" id="KW-0633">Potassium transport</keyword>
<feature type="transmembrane region" description="Helical" evidence="10">
    <location>
        <begin position="150"/>
        <end position="173"/>
    </location>
</feature>
<dbReference type="InterPro" id="IPR038770">
    <property type="entry name" value="Na+/solute_symporter_sf"/>
</dbReference>